<keyword evidence="2" id="KW-0812">Transmembrane</keyword>
<evidence type="ECO:0000256" key="1">
    <source>
        <dbReference type="SAM" id="Coils"/>
    </source>
</evidence>
<evidence type="ECO:0000256" key="2">
    <source>
        <dbReference type="SAM" id="Phobius"/>
    </source>
</evidence>
<evidence type="ECO:0000313" key="3">
    <source>
        <dbReference type="EMBL" id="ARP19283.1"/>
    </source>
</evidence>
<name>A0A1W6U8I1_VIBAL</name>
<reference evidence="3" key="1">
    <citation type="submission" date="2016-10" db="EMBL/GenBank/DDBJ databases">
        <title>The High Quality Genome of Vibrio alginolyticus K01M1.</title>
        <authorList>
            <person name="Wendling C."/>
            <person name="Chibani C.M."/>
            <person name="Hertel R."/>
            <person name="Sproer C."/>
            <person name="Bunk B."/>
            <person name="Overmann J."/>
            <person name="Roth O."/>
            <person name="Liesegang H."/>
        </authorList>
    </citation>
    <scope>NUCLEOTIDE SEQUENCE</scope>
    <source>
        <strain evidence="3">K05K4</strain>
    </source>
</reference>
<proteinExistence type="predicted"/>
<keyword evidence="2" id="KW-0472">Membrane</keyword>
<protein>
    <submittedName>
        <fullName evidence="3">Uncharacterized protein</fullName>
    </submittedName>
</protein>
<organism evidence="3">
    <name type="scientific">Vibrio alginolyticus</name>
    <dbReference type="NCBI Taxonomy" id="663"/>
    <lineage>
        <taxon>Bacteria</taxon>
        <taxon>Pseudomonadati</taxon>
        <taxon>Pseudomonadota</taxon>
        <taxon>Gammaproteobacteria</taxon>
        <taxon>Vibrionales</taxon>
        <taxon>Vibrionaceae</taxon>
        <taxon>Vibrio</taxon>
    </lineage>
</organism>
<gene>
    <name evidence="3" type="ORF">K05K4_24590</name>
</gene>
<feature type="coiled-coil region" evidence="1">
    <location>
        <begin position="5"/>
        <end position="32"/>
    </location>
</feature>
<accession>A0A1W6U8I1</accession>
<feature type="transmembrane region" description="Helical" evidence="2">
    <location>
        <begin position="209"/>
        <end position="230"/>
    </location>
</feature>
<dbReference type="EMBL" id="CP017902">
    <property type="protein sequence ID" value="ARP19283.1"/>
    <property type="molecule type" value="Genomic_DNA"/>
</dbReference>
<dbReference type="AlphaFoldDB" id="A0A1W6U8I1"/>
<sequence length="232" mass="26784">MVFKMKFIKKEKAKLEEGISELERRRSEWSKQAKSTILSVSDEYAKNANDAGYPYRLIVNVGSEDLNYQTVQIGFGINCTGILTKERQSSGDQVNEIQRKIIEKGCALVFSQSPSGEVMVLLYPYKSEVHSRAETNIMLHAGLHPEKITKKLVKKYLDQTVRYARISSLNGMARRLSLCDRWALYKMKFMDQRAKNQRRNTLINLDSEWLKIIITMLLTLFITLIAQHYAPK</sequence>
<keyword evidence="2" id="KW-1133">Transmembrane helix</keyword>
<keyword evidence="1" id="KW-0175">Coiled coil</keyword>